<feature type="transmembrane region" description="Helical" evidence="7">
    <location>
        <begin position="168"/>
        <end position="193"/>
    </location>
</feature>
<keyword evidence="6 7" id="KW-0472">Membrane</keyword>
<evidence type="ECO:0000256" key="6">
    <source>
        <dbReference type="ARBA" id="ARBA00023136"/>
    </source>
</evidence>
<evidence type="ECO:0000256" key="5">
    <source>
        <dbReference type="ARBA" id="ARBA00022989"/>
    </source>
</evidence>
<feature type="domain" description="ABC transmembrane type-1" evidence="9">
    <location>
        <begin position="56"/>
        <end position="247"/>
    </location>
</feature>
<dbReference type="Proteomes" id="UP001589867">
    <property type="component" value="Unassembled WGS sequence"/>
</dbReference>
<keyword evidence="8" id="KW-0732">Signal</keyword>
<evidence type="ECO:0000256" key="2">
    <source>
        <dbReference type="ARBA" id="ARBA00022448"/>
    </source>
</evidence>
<keyword evidence="2 7" id="KW-0813">Transport</keyword>
<proteinExistence type="inferred from homology"/>
<comment type="caution">
    <text evidence="10">The sequence shown here is derived from an EMBL/GenBank/DDBJ whole genome shotgun (WGS) entry which is preliminary data.</text>
</comment>
<comment type="subcellular location">
    <subcellularLocation>
        <location evidence="1 7">Cell membrane</location>
        <topology evidence="1 7">Multi-pass membrane protein</topology>
    </subcellularLocation>
</comment>
<keyword evidence="11" id="KW-1185">Reference proteome</keyword>
<dbReference type="InterPro" id="IPR000515">
    <property type="entry name" value="MetI-like"/>
</dbReference>
<feature type="chain" id="PRO_5046751645" evidence="8">
    <location>
        <begin position="16"/>
        <end position="275"/>
    </location>
</feature>
<dbReference type="SUPFAM" id="SSF161098">
    <property type="entry name" value="MetI-like"/>
    <property type="match status" value="1"/>
</dbReference>
<protein>
    <submittedName>
        <fullName evidence="10">Carbohydrate ABC transporter permease</fullName>
    </submittedName>
</protein>
<evidence type="ECO:0000256" key="3">
    <source>
        <dbReference type="ARBA" id="ARBA00022475"/>
    </source>
</evidence>
<dbReference type="PANTHER" id="PTHR43744">
    <property type="entry name" value="ABC TRANSPORTER PERMEASE PROTEIN MG189-RELATED-RELATED"/>
    <property type="match status" value="1"/>
</dbReference>
<evidence type="ECO:0000256" key="7">
    <source>
        <dbReference type="RuleBase" id="RU363032"/>
    </source>
</evidence>
<evidence type="ECO:0000256" key="8">
    <source>
        <dbReference type="SAM" id="SignalP"/>
    </source>
</evidence>
<reference evidence="10 11" key="1">
    <citation type="submission" date="2024-09" db="EMBL/GenBank/DDBJ databases">
        <authorList>
            <person name="Sun Q."/>
            <person name="Mori K."/>
        </authorList>
    </citation>
    <scope>NUCLEOTIDE SEQUENCE [LARGE SCALE GENOMIC DNA]</scope>
    <source>
        <strain evidence="10 11">TBRC 3947</strain>
    </source>
</reference>
<dbReference type="PROSITE" id="PS50928">
    <property type="entry name" value="ABC_TM1"/>
    <property type="match status" value="1"/>
</dbReference>
<gene>
    <name evidence="10" type="ORF">ACFFIA_13050</name>
</gene>
<keyword evidence="5 7" id="KW-1133">Transmembrane helix</keyword>
<dbReference type="PANTHER" id="PTHR43744:SF12">
    <property type="entry name" value="ABC TRANSPORTER PERMEASE PROTEIN MG189-RELATED"/>
    <property type="match status" value="1"/>
</dbReference>
<dbReference type="CDD" id="cd06261">
    <property type="entry name" value="TM_PBP2"/>
    <property type="match status" value="1"/>
</dbReference>
<evidence type="ECO:0000259" key="9">
    <source>
        <dbReference type="PROSITE" id="PS50928"/>
    </source>
</evidence>
<evidence type="ECO:0000313" key="10">
    <source>
        <dbReference type="EMBL" id="MFC0528590.1"/>
    </source>
</evidence>
<evidence type="ECO:0000256" key="1">
    <source>
        <dbReference type="ARBA" id="ARBA00004651"/>
    </source>
</evidence>
<dbReference type="EMBL" id="JBHLUH010000014">
    <property type="protein sequence ID" value="MFC0528590.1"/>
    <property type="molecule type" value="Genomic_DNA"/>
</dbReference>
<sequence length="275" mass="29592">MLAFALTAALGPALWAVISSFKTNDQLLAGAFTPPAPPSMTGYVDAFRQVDLPVNILNTFLYAAPAAVLCPLVALMLAYPCTRLRFPFRRLITVTIASGIAVPAVCLITPEFFLMLRLQLLDTKHGMVIFYAAIMLPLAFVILRAFLVSVPDEVEEAAALDGASYYQILFRIVAPIVAPAMATVSVLVFISVWNDFLWNFLLAPGFDNRNTQVVLASFRGQFNSNIPAMLAGVTVVLIVPVVLFLLTQRRAIAALAGSTAGGEATRRPGPPVPGR</sequence>
<accession>A0ABV6M1L7</accession>
<feature type="transmembrane region" description="Helical" evidence="7">
    <location>
        <begin position="60"/>
        <end position="79"/>
    </location>
</feature>
<dbReference type="RefSeq" id="WP_377250336.1">
    <property type="nucleotide sequence ID" value="NZ_JBHLUH010000014.1"/>
</dbReference>
<feature type="transmembrane region" description="Helical" evidence="7">
    <location>
        <begin position="91"/>
        <end position="116"/>
    </location>
</feature>
<name>A0ABV6M1L7_9ACTN</name>
<dbReference type="Gene3D" id="1.10.3720.10">
    <property type="entry name" value="MetI-like"/>
    <property type="match status" value="1"/>
</dbReference>
<evidence type="ECO:0000256" key="4">
    <source>
        <dbReference type="ARBA" id="ARBA00022692"/>
    </source>
</evidence>
<keyword evidence="4 7" id="KW-0812">Transmembrane</keyword>
<dbReference type="Pfam" id="PF00528">
    <property type="entry name" value="BPD_transp_1"/>
    <property type="match status" value="1"/>
</dbReference>
<evidence type="ECO:0000313" key="11">
    <source>
        <dbReference type="Proteomes" id="UP001589867"/>
    </source>
</evidence>
<feature type="transmembrane region" description="Helical" evidence="7">
    <location>
        <begin position="128"/>
        <end position="147"/>
    </location>
</feature>
<organism evidence="10 11">
    <name type="scientific">Phytohabitans kaempferiae</name>
    <dbReference type="NCBI Taxonomy" id="1620943"/>
    <lineage>
        <taxon>Bacteria</taxon>
        <taxon>Bacillati</taxon>
        <taxon>Actinomycetota</taxon>
        <taxon>Actinomycetes</taxon>
        <taxon>Micromonosporales</taxon>
        <taxon>Micromonosporaceae</taxon>
    </lineage>
</organism>
<comment type="similarity">
    <text evidence="7">Belongs to the binding-protein-dependent transport system permease family.</text>
</comment>
<feature type="transmembrane region" description="Helical" evidence="7">
    <location>
        <begin position="226"/>
        <end position="246"/>
    </location>
</feature>
<dbReference type="InterPro" id="IPR035906">
    <property type="entry name" value="MetI-like_sf"/>
</dbReference>
<keyword evidence="3" id="KW-1003">Cell membrane</keyword>
<feature type="signal peptide" evidence="8">
    <location>
        <begin position="1"/>
        <end position="15"/>
    </location>
</feature>